<feature type="region of interest" description="Disordered" evidence="1">
    <location>
        <begin position="764"/>
        <end position="789"/>
    </location>
</feature>
<evidence type="ECO:0000313" key="4">
    <source>
        <dbReference type="Proteomes" id="UP000001695"/>
    </source>
</evidence>
<feature type="domain" description="PD-(D/E)XK endonuclease-like" evidence="2">
    <location>
        <begin position="791"/>
        <end position="1002"/>
    </location>
</feature>
<dbReference type="InterPro" id="IPR027417">
    <property type="entry name" value="P-loop_NTPase"/>
</dbReference>
<accession>B2IGN3</accession>
<dbReference type="RefSeq" id="WP_012385149.1">
    <property type="nucleotide sequence ID" value="NC_010581.1"/>
</dbReference>
<dbReference type="Proteomes" id="UP000001695">
    <property type="component" value="Chromosome"/>
</dbReference>
<dbReference type="InterPro" id="IPR038726">
    <property type="entry name" value="PDDEXK_AddAB-type"/>
</dbReference>
<evidence type="ECO:0000259" key="2">
    <source>
        <dbReference type="Pfam" id="PF12705"/>
    </source>
</evidence>
<dbReference type="STRING" id="395963.Bind_2174"/>
<dbReference type="Pfam" id="PF12705">
    <property type="entry name" value="PDDEXK_1"/>
    <property type="match status" value="1"/>
</dbReference>
<dbReference type="OrthoDB" id="9780606at2"/>
<proteinExistence type="predicted"/>
<organism evidence="3 4">
    <name type="scientific">Beijerinckia indica subsp. indica (strain ATCC 9039 / DSM 1715 / NCIMB 8712)</name>
    <dbReference type="NCBI Taxonomy" id="395963"/>
    <lineage>
        <taxon>Bacteria</taxon>
        <taxon>Pseudomonadati</taxon>
        <taxon>Pseudomonadota</taxon>
        <taxon>Alphaproteobacteria</taxon>
        <taxon>Hyphomicrobiales</taxon>
        <taxon>Beijerinckiaceae</taxon>
        <taxon>Beijerinckia</taxon>
    </lineage>
</organism>
<gene>
    <name evidence="3" type="ordered locus">Bind_2174</name>
</gene>
<reference evidence="4" key="1">
    <citation type="submission" date="2008-03" db="EMBL/GenBank/DDBJ databases">
        <title>Complete sequence of chromosome of Beijerinckia indica subsp. indica ATCC 9039.</title>
        <authorList>
            <consortium name="US DOE Joint Genome Institute"/>
            <person name="Copeland A."/>
            <person name="Lucas S."/>
            <person name="Lapidus A."/>
            <person name="Glavina del Rio T."/>
            <person name="Dalin E."/>
            <person name="Tice H."/>
            <person name="Bruce D."/>
            <person name="Goodwin L."/>
            <person name="Pitluck S."/>
            <person name="LaButti K."/>
            <person name="Schmutz J."/>
            <person name="Larimer F."/>
            <person name="Land M."/>
            <person name="Hauser L."/>
            <person name="Kyrpides N."/>
            <person name="Mikhailova N."/>
            <person name="Dunfield P.F."/>
            <person name="Dedysh S.N."/>
            <person name="Liesack W."/>
            <person name="Saw J.H."/>
            <person name="Alam M."/>
            <person name="Chen Y."/>
            <person name="Murrell J.C."/>
            <person name="Richardson P."/>
        </authorList>
    </citation>
    <scope>NUCLEOTIDE SEQUENCE [LARGE SCALE GENOMIC DNA]</scope>
    <source>
        <strain evidence="4">ATCC 9039 / DSM 1715 / NCIMB 8712</strain>
    </source>
</reference>
<dbReference type="eggNOG" id="COG3893">
    <property type="taxonomic scope" value="Bacteria"/>
</dbReference>
<dbReference type="HOGENOM" id="CLU_012377_0_0_5"/>
<dbReference type="KEGG" id="bid:Bind_2174"/>
<dbReference type="eggNOG" id="COG2887">
    <property type="taxonomic scope" value="Bacteria"/>
</dbReference>
<dbReference type="EMBL" id="CP001016">
    <property type="protein sequence ID" value="ACB95794.1"/>
    <property type="molecule type" value="Genomic_DNA"/>
</dbReference>
<dbReference type="InterPro" id="IPR014153">
    <property type="entry name" value="Ds_break_AddB"/>
</dbReference>
<protein>
    <submittedName>
        <fullName evidence="3">Double-strand break repair protein AddB</fullName>
    </submittedName>
</protein>
<name>B2IGN3_BEII9</name>
<dbReference type="AlphaFoldDB" id="B2IGN3"/>
<evidence type="ECO:0000313" key="3">
    <source>
        <dbReference type="EMBL" id="ACB95794.1"/>
    </source>
</evidence>
<evidence type="ECO:0000256" key="1">
    <source>
        <dbReference type="SAM" id="MobiDB-lite"/>
    </source>
</evidence>
<dbReference type="SUPFAM" id="SSF52540">
    <property type="entry name" value="P-loop containing nucleoside triphosphate hydrolases"/>
    <property type="match status" value="1"/>
</dbReference>
<reference evidence="3 4" key="2">
    <citation type="journal article" date="2010" name="J. Bacteriol.">
        <title>Complete genome sequence of Beijerinckia indica subsp. indica.</title>
        <authorList>
            <person name="Tamas I."/>
            <person name="Dedysh S.N."/>
            <person name="Liesack W."/>
            <person name="Stott M.B."/>
            <person name="Alam M."/>
            <person name="Murrell J.C."/>
            <person name="Dunfield P.F."/>
        </authorList>
    </citation>
    <scope>NUCLEOTIDE SEQUENCE [LARGE SCALE GENOMIC DNA]</scope>
    <source>
        <strain evidence="4">ATCC 9039 / DSM 1715 / NCIMB 8712</strain>
    </source>
</reference>
<sequence>MRPSKVFTIAPGSPFLKTFVTALKDGKIIDGFTIADPFALAKTTIYVPTRRAARALADELANSLIFSSPGSGAAVPSAMLLPRIKPFGGIEETETSLLFDRATLDDPSSEDSLLEDLPLAASEIGRRMQLTELILKWAEALNHAIVRIGPDGTIESDTTERFSVARSVTDAWHLSGQLAQLIDELIIEDITWSQLDPLVLPEFDAYWRITMNFLNIAIESWPEICSEQGWIDAAKRRVLLLAREARKLDEGTAEGPVIALGSPGFNRTTSALLASIARAPQGAVILPGLDQDLDEAAFKMIDHESFGHPQAVYVRLLPILGVTRQDVMPLGEMSPMLIRRHGFLSEALRPADTTDEWITYQVRNVSTDLADALSGITMIEAQDERQEALALAIALREILETPGKTAALVTPDRELARRVRTELLRWNIEIDDSGGDPLNTSPRGLLARLALACITSGMDAKDLAALLANEQVSLGLGRDRIKALAPQFEIAILRSAPVMRFFDQPDIALTMARDAAFDTYAHPAKARIEAEDWDGLAQILERLRDVLSPLRALRGTWPLARWIAAHRMVLDGLVRDADQTDGQDQQDRTLEAGEDAAALEALFDELSGTTPQGLLFDVASYAAFFTDISGEVRLRGPRRAHPRLKILGLIEARLMQADVMLLGGLDETIWPPAAQMDAFLNRPMRAALGLTPPERRLGQATHDFTQAMGAESVILSRAKKRGGTPTVASRLIQRMAALAGDVWQSCLEQGERFLAFAEALDRTPINPADHRPQRPLGRPNPKPPVGLRPTHLSVTQIETLRRDPYAIFAEKILGLKALDALGAGADRRDDGMAVHAVLERCGKLHPTGPLPADMDEQLLSWLREALAARLDDPDFSAFQWPRLQKAIDVYLAFEAERRDNLVRIEVETFGRLPIDLADGSRFLLTARADRLEFHRDQSLVLVDYKTGAPPSSKEIRTGLAPQLTLEAAMAKRGAFGSDAIAQAYGGLYLKLGGADGGQVRPVEFSSGRGKNKDQSIAFDDVAEQHFQGLLILLNQFRDPATGYPSRLAPKFAHVPLPYDHLARVNEWAQGGIEESE</sequence>
<keyword evidence="4" id="KW-1185">Reference proteome</keyword>
<dbReference type="NCBIfam" id="TIGR02786">
    <property type="entry name" value="addB_alphas"/>
    <property type="match status" value="1"/>
</dbReference>